<name>A0A845G917_9BURK</name>
<reference evidence="1 2" key="1">
    <citation type="submission" date="2020-01" db="EMBL/GenBank/DDBJ databases">
        <title>Novel species isolated from a subtropical stream in China.</title>
        <authorList>
            <person name="Lu H."/>
        </authorList>
    </citation>
    <scope>NUCLEOTIDE SEQUENCE [LARGE SCALE GENOMIC DNA]</scope>
    <source>
        <strain evidence="1 2">FT82W</strain>
    </source>
</reference>
<dbReference type="RefSeq" id="WP_161098263.1">
    <property type="nucleotide sequence ID" value="NZ_WWCW01000071.1"/>
</dbReference>
<protein>
    <submittedName>
        <fullName evidence="1">Uncharacterized protein</fullName>
    </submittedName>
</protein>
<proteinExistence type="predicted"/>
<comment type="caution">
    <text evidence="1">The sequence shown here is derived from an EMBL/GenBank/DDBJ whole genome shotgun (WGS) entry which is preliminary data.</text>
</comment>
<dbReference type="EMBL" id="WWCW01000071">
    <property type="protein sequence ID" value="MYM89319.1"/>
    <property type="molecule type" value="Genomic_DNA"/>
</dbReference>
<evidence type="ECO:0000313" key="2">
    <source>
        <dbReference type="Proteomes" id="UP000470302"/>
    </source>
</evidence>
<organism evidence="1 2">
    <name type="scientific">Duganella vulcania</name>
    <dbReference type="NCBI Taxonomy" id="2692166"/>
    <lineage>
        <taxon>Bacteria</taxon>
        <taxon>Pseudomonadati</taxon>
        <taxon>Pseudomonadota</taxon>
        <taxon>Betaproteobacteria</taxon>
        <taxon>Burkholderiales</taxon>
        <taxon>Oxalobacteraceae</taxon>
        <taxon>Telluria group</taxon>
        <taxon>Duganella</taxon>
    </lineage>
</organism>
<sequence length="113" mass="12888">MGSLTEVLTPYLISFGFFDLYENVSSPCTYSGFVLELEERWYLCTAAHNLDDVLARQACGGAITNSHITNGALPAGKLWPYPFRFIDRPRFAMRIDDQAFNLNDPQFSERIDR</sequence>
<accession>A0A845G917</accession>
<evidence type="ECO:0000313" key="1">
    <source>
        <dbReference type="EMBL" id="MYM89319.1"/>
    </source>
</evidence>
<dbReference type="AlphaFoldDB" id="A0A845G917"/>
<dbReference type="Proteomes" id="UP000470302">
    <property type="component" value="Unassembled WGS sequence"/>
</dbReference>
<gene>
    <name evidence="1" type="ORF">GTP91_19345</name>
</gene>